<keyword evidence="2" id="KW-1185">Reference proteome</keyword>
<accession>A0A916TVE4</accession>
<reference evidence="1" key="1">
    <citation type="journal article" date="2014" name="Int. J. Syst. Evol. Microbiol.">
        <title>Complete genome sequence of Corynebacterium casei LMG S-19264T (=DSM 44701T), isolated from a smear-ripened cheese.</title>
        <authorList>
            <consortium name="US DOE Joint Genome Institute (JGI-PGF)"/>
            <person name="Walter F."/>
            <person name="Albersmeier A."/>
            <person name="Kalinowski J."/>
            <person name="Ruckert C."/>
        </authorList>
    </citation>
    <scope>NUCLEOTIDE SEQUENCE</scope>
    <source>
        <strain evidence="1">CGMCC 1.15095</strain>
    </source>
</reference>
<organism evidence="1 2">
    <name type="scientific">Novosphingobium endophyticum</name>
    <dbReference type="NCBI Taxonomy" id="1955250"/>
    <lineage>
        <taxon>Bacteria</taxon>
        <taxon>Pseudomonadati</taxon>
        <taxon>Pseudomonadota</taxon>
        <taxon>Alphaproteobacteria</taxon>
        <taxon>Sphingomonadales</taxon>
        <taxon>Sphingomonadaceae</taxon>
        <taxon>Novosphingobium</taxon>
    </lineage>
</organism>
<evidence type="ECO:0000313" key="1">
    <source>
        <dbReference type="EMBL" id="GGC12655.1"/>
    </source>
</evidence>
<dbReference type="Proteomes" id="UP000608154">
    <property type="component" value="Unassembled WGS sequence"/>
</dbReference>
<sequence>MARNYTKKTEEKKAPALIAYHVPDREKAPWTRIGAAWDHKDGEGFTLQLDLVPVTTGRIVLRAFDPQAEEGESA</sequence>
<gene>
    <name evidence="1" type="ORF">GCM10011494_34370</name>
</gene>
<evidence type="ECO:0000313" key="2">
    <source>
        <dbReference type="Proteomes" id="UP000608154"/>
    </source>
</evidence>
<name>A0A916TVE4_9SPHN</name>
<dbReference type="AlphaFoldDB" id="A0A916TVE4"/>
<dbReference type="RefSeq" id="WP_188772793.1">
    <property type="nucleotide sequence ID" value="NZ_BMHK01000034.1"/>
</dbReference>
<proteinExistence type="predicted"/>
<reference evidence="1" key="2">
    <citation type="submission" date="2020-09" db="EMBL/GenBank/DDBJ databases">
        <authorList>
            <person name="Sun Q."/>
            <person name="Zhou Y."/>
        </authorList>
    </citation>
    <scope>NUCLEOTIDE SEQUENCE</scope>
    <source>
        <strain evidence="1">CGMCC 1.15095</strain>
    </source>
</reference>
<protein>
    <submittedName>
        <fullName evidence="1">Uncharacterized protein</fullName>
    </submittedName>
</protein>
<dbReference type="EMBL" id="BMHK01000034">
    <property type="protein sequence ID" value="GGC12655.1"/>
    <property type="molecule type" value="Genomic_DNA"/>
</dbReference>
<comment type="caution">
    <text evidence="1">The sequence shown here is derived from an EMBL/GenBank/DDBJ whole genome shotgun (WGS) entry which is preliminary data.</text>
</comment>